<organism evidence="1">
    <name type="scientific">bioreactor metagenome</name>
    <dbReference type="NCBI Taxonomy" id="1076179"/>
    <lineage>
        <taxon>unclassified sequences</taxon>
        <taxon>metagenomes</taxon>
        <taxon>ecological metagenomes</taxon>
    </lineage>
</organism>
<reference evidence="1" key="1">
    <citation type="submission" date="2019-08" db="EMBL/GenBank/DDBJ databases">
        <authorList>
            <person name="Kucharzyk K."/>
            <person name="Murdoch R.W."/>
            <person name="Higgins S."/>
            <person name="Loffler F."/>
        </authorList>
    </citation>
    <scope>NUCLEOTIDE SEQUENCE</scope>
</reference>
<sequence length="45" mass="5004">MEIIITVLIVASAGAILYRNLKRKAQGKCECGSCNSKCPKYEERD</sequence>
<comment type="caution">
    <text evidence="1">The sequence shown here is derived from an EMBL/GenBank/DDBJ whole genome shotgun (WGS) entry which is preliminary data.</text>
</comment>
<dbReference type="EMBL" id="VSSQ01058377">
    <property type="protein sequence ID" value="MPN12097.1"/>
    <property type="molecule type" value="Genomic_DNA"/>
</dbReference>
<evidence type="ECO:0008006" key="2">
    <source>
        <dbReference type="Google" id="ProtNLM"/>
    </source>
</evidence>
<proteinExistence type="predicted"/>
<accession>A0A645FCS7</accession>
<evidence type="ECO:0000313" key="1">
    <source>
        <dbReference type="EMBL" id="MPN12097.1"/>
    </source>
</evidence>
<name>A0A645FCS7_9ZZZZ</name>
<protein>
    <recommendedName>
        <fullName evidence="2">FeoB-associated Cys-rich membrane protein</fullName>
    </recommendedName>
</protein>
<gene>
    <name evidence="1" type="ORF">SDC9_159409</name>
</gene>
<dbReference type="AlphaFoldDB" id="A0A645FCS7"/>
<dbReference type="Pfam" id="PF12669">
    <property type="entry name" value="FeoB_associated"/>
    <property type="match status" value="1"/>
</dbReference>